<name>A0A918ED53_9PSEU</name>
<protein>
    <recommendedName>
        <fullName evidence="6">HTH tetR-type domain-containing protein</fullName>
    </recommendedName>
</protein>
<feature type="domain" description="HTH tetR-type" evidence="6">
    <location>
        <begin position="126"/>
        <end position="186"/>
    </location>
</feature>
<reference evidence="7" key="2">
    <citation type="submission" date="2020-09" db="EMBL/GenBank/DDBJ databases">
        <authorList>
            <person name="Sun Q."/>
            <person name="Ohkuma M."/>
        </authorList>
    </citation>
    <scope>NUCLEOTIDE SEQUENCE</scope>
    <source>
        <strain evidence="7">JCM 3313</strain>
    </source>
</reference>
<dbReference type="PANTHER" id="PTHR30055:SF238">
    <property type="entry name" value="MYCOFACTOCIN BIOSYNTHESIS TRANSCRIPTIONAL REGULATOR MFTR-RELATED"/>
    <property type="match status" value="1"/>
</dbReference>
<evidence type="ECO:0000313" key="7">
    <source>
        <dbReference type="EMBL" id="GGP54356.1"/>
    </source>
</evidence>
<dbReference type="GO" id="GO:0003700">
    <property type="term" value="F:DNA-binding transcription factor activity"/>
    <property type="evidence" value="ECO:0007669"/>
    <property type="project" value="TreeGrafter"/>
</dbReference>
<keyword evidence="2 4" id="KW-0238">DNA-binding</keyword>
<evidence type="ECO:0000256" key="1">
    <source>
        <dbReference type="ARBA" id="ARBA00023015"/>
    </source>
</evidence>
<feature type="region of interest" description="Disordered" evidence="5">
    <location>
        <begin position="13"/>
        <end position="62"/>
    </location>
</feature>
<keyword evidence="1" id="KW-0805">Transcription regulation</keyword>
<dbReference type="Gene3D" id="1.10.10.60">
    <property type="entry name" value="Homeodomain-like"/>
    <property type="match status" value="1"/>
</dbReference>
<dbReference type="Pfam" id="PF00440">
    <property type="entry name" value="TetR_N"/>
    <property type="match status" value="1"/>
</dbReference>
<feature type="compositionally biased region" description="Low complexity" evidence="5">
    <location>
        <begin position="30"/>
        <end position="48"/>
    </location>
</feature>
<dbReference type="Pfam" id="PF17754">
    <property type="entry name" value="TetR_C_14"/>
    <property type="match status" value="1"/>
</dbReference>
<sequence>MCAVVTSTVRARGGSFLGRSGSTTRATPHTSADTGAVTTSAASSAAPRTRADSDATNPPPDACPLRAARQKCGQPPDLPIHLDVCSRASPVPDSDRKCRSCKFAVSARSPYRGAVPGEGLRDRKKRRTRAALARAAVLLAAERGLDHVTVDDISAAAGVSPRTFFNYFAGKEEAVIGPDPDAAARIAARIAAQPEDRSAAVVVRDTLLAEIADELADDPELCLLRIKVVHQHPALLTRLFAAGEETEQHMVAAVAARCGLSPHDIYPHLLAAAAGAAFRVAMTRWASPEGRRDPARLAELFIEAMDLVAAGLADPPHRSDEG</sequence>
<dbReference type="InterPro" id="IPR050109">
    <property type="entry name" value="HTH-type_TetR-like_transc_reg"/>
</dbReference>
<evidence type="ECO:0000256" key="2">
    <source>
        <dbReference type="ARBA" id="ARBA00023125"/>
    </source>
</evidence>
<proteinExistence type="predicted"/>
<dbReference type="PROSITE" id="PS01081">
    <property type="entry name" value="HTH_TETR_1"/>
    <property type="match status" value="1"/>
</dbReference>
<evidence type="ECO:0000256" key="5">
    <source>
        <dbReference type="SAM" id="MobiDB-lite"/>
    </source>
</evidence>
<evidence type="ECO:0000256" key="4">
    <source>
        <dbReference type="PROSITE-ProRule" id="PRU00335"/>
    </source>
</evidence>
<dbReference type="Gene3D" id="1.10.357.10">
    <property type="entry name" value="Tetracycline Repressor, domain 2"/>
    <property type="match status" value="1"/>
</dbReference>
<accession>A0A918ED53</accession>
<feature type="DNA-binding region" description="H-T-H motif" evidence="4">
    <location>
        <begin position="149"/>
        <end position="168"/>
    </location>
</feature>
<keyword evidence="3" id="KW-0804">Transcription</keyword>
<evidence type="ECO:0000313" key="8">
    <source>
        <dbReference type="Proteomes" id="UP000639606"/>
    </source>
</evidence>
<dbReference type="GO" id="GO:0000976">
    <property type="term" value="F:transcription cis-regulatory region binding"/>
    <property type="evidence" value="ECO:0007669"/>
    <property type="project" value="TreeGrafter"/>
</dbReference>
<dbReference type="PANTHER" id="PTHR30055">
    <property type="entry name" value="HTH-TYPE TRANSCRIPTIONAL REGULATOR RUTR"/>
    <property type="match status" value="1"/>
</dbReference>
<dbReference type="AlphaFoldDB" id="A0A918ED53"/>
<gene>
    <name evidence="7" type="ORF">GCM10010185_28560</name>
</gene>
<dbReference type="Proteomes" id="UP000639606">
    <property type="component" value="Unassembled WGS sequence"/>
</dbReference>
<reference evidence="7" key="1">
    <citation type="journal article" date="2014" name="Int. J. Syst. Evol. Microbiol.">
        <title>Complete genome sequence of Corynebacterium casei LMG S-19264T (=DSM 44701T), isolated from a smear-ripened cheese.</title>
        <authorList>
            <consortium name="US DOE Joint Genome Institute (JGI-PGF)"/>
            <person name="Walter F."/>
            <person name="Albersmeier A."/>
            <person name="Kalinowski J."/>
            <person name="Ruckert C."/>
        </authorList>
    </citation>
    <scope>NUCLEOTIDE SEQUENCE</scope>
    <source>
        <strain evidence="7">JCM 3313</strain>
    </source>
</reference>
<dbReference type="InterPro" id="IPR001647">
    <property type="entry name" value="HTH_TetR"/>
</dbReference>
<organism evidence="7 8">
    <name type="scientific">Saccharothrix coeruleofusca</name>
    <dbReference type="NCBI Taxonomy" id="33919"/>
    <lineage>
        <taxon>Bacteria</taxon>
        <taxon>Bacillati</taxon>
        <taxon>Actinomycetota</taxon>
        <taxon>Actinomycetes</taxon>
        <taxon>Pseudonocardiales</taxon>
        <taxon>Pseudonocardiaceae</taxon>
        <taxon>Saccharothrix</taxon>
    </lineage>
</organism>
<dbReference type="InterPro" id="IPR041347">
    <property type="entry name" value="MftR_C"/>
</dbReference>
<dbReference type="InterPro" id="IPR009057">
    <property type="entry name" value="Homeodomain-like_sf"/>
</dbReference>
<comment type="caution">
    <text evidence="7">The sequence shown here is derived from an EMBL/GenBank/DDBJ whole genome shotgun (WGS) entry which is preliminary data.</text>
</comment>
<dbReference type="InterPro" id="IPR023772">
    <property type="entry name" value="DNA-bd_HTH_TetR-type_CS"/>
</dbReference>
<evidence type="ECO:0000259" key="6">
    <source>
        <dbReference type="PROSITE" id="PS50977"/>
    </source>
</evidence>
<keyword evidence="8" id="KW-1185">Reference proteome</keyword>
<dbReference type="SUPFAM" id="SSF46689">
    <property type="entry name" value="Homeodomain-like"/>
    <property type="match status" value="1"/>
</dbReference>
<dbReference type="EMBL" id="BMRG01000004">
    <property type="protein sequence ID" value="GGP54356.1"/>
    <property type="molecule type" value="Genomic_DNA"/>
</dbReference>
<dbReference type="PROSITE" id="PS50977">
    <property type="entry name" value="HTH_TETR_2"/>
    <property type="match status" value="1"/>
</dbReference>
<feature type="compositionally biased region" description="Polar residues" evidence="5">
    <location>
        <begin position="20"/>
        <end position="29"/>
    </location>
</feature>
<evidence type="ECO:0000256" key="3">
    <source>
        <dbReference type="ARBA" id="ARBA00023163"/>
    </source>
</evidence>